<dbReference type="Proteomes" id="UP000277212">
    <property type="component" value="Unassembled WGS sequence"/>
</dbReference>
<name>A0A3M2SK41_9HYPO</name>
<protein>
    <submittedName>
        <fullName evidence="1">Uncharacterized protein</fullName>
    </submittedName>
</protein>
<dbReference type="AlphaFoldDB" id="A0A3M2SK41"/>
<comment type="caution">
    <text evidence="1">The sequence shown here is derived from an EMBL/GenBank/DDBJ whole genome shotgun (WGS) entry which is preliminary data.</text>
</comment>
<gene>
    <name evidence="1" type="ORF">CDV36_002451</name>
</gene>
<reference evidence="1 2" key="1">
    <citation type="submission" date="2017-06" db="EMBL/GenBank/DDBJ databases">
        <title>Comparative genomic analysis of Ambrosia Fusariam Clade fungi.</title>
        <authorList>
            <person name="Stajich J.E."/>
            <person name="Carrillo J."/>
            <person name="Kijimoto T."/>
            <person name="Eskalen A."/>
            <person name="O'Donnell K."/>
            <person name="Kasson M."/>
        </authorList>
    </citation>
    <scope>NUCLEOTIDE SEQUENCE [LARGE SCALE GENOMIC DNA]</scope>
    <source>
        <strain evidence="1">UCR3666</strain>
    </source>
</reference>
<accession>A0A3M2SK41</accession>
<organism evidence="1 2">
    <name type="scientific">Fusarium kuroshium</name>
    <dbReference type="NCBI Taxonomy" id="2010991"/>
    <lineage>
        <taxon>Eukaryota</taxon>
        <taxon>Fungi</taxon>
        <taxon>Dikarya</taxon>
        <taxon>Ascomycota</taxon>
        <taxon>Pezizomycotina</taxon>
        <taxon>Sordariomycetes</taxon>
        <taxon>Hypocreomycetidae</taxon>
        <taxon>Hypocreales</taxon>
        <taxon>Nectriaceae</taxon>
        <taxon>Fusarium</taxon>
        <taxon>Fusarium solani species complex</taxon>
    </lineage>
</organism>
<dbReference type="EMBL" id="NKUJ01000026">
    <property type="protein sequence ID" value="RMJ17878.1"/>
    <property type="molecule type" value="Genomic_DNA"/>
</dbReference>
<sequence>MTKPHQHRHARPGLTSEAWRVPISVYMGTLSSNTRIQGQRNPCGTEGLFSSCGTCKWQWYLLLTGIYPKGEKSLYTQQRN</sequence>
<proteinExistence type="predicted"/>
<evidence type="ECO:0000313" key="1">
    <source>
        <dbReference type="EMBL" id="RMJ17878.1"/>
    </source>
</evidence>
<dbReference type="OrthoDB" id="10513733at2759"/>
<keyword evidence="2" id="KW-1185">Reference proteome</keyword>
<evidence type="ECO:0000313" key="2">
    <source>
        <dbReference type="Proteomes" id="UP000277212"/>
    </source>
</evidence>